<dbReference type="InterPro" id="IPR024078">
    <property type="entry name" value="LmbE-like_dom_sf"/>
</dbReference>
<feature type="binding site" evidence="2">
    <location>
        <position position="11"/>
    </location>
    <ligand>
        <name>Zn(2+)</name>
        <dbReference type="ChEBI" id="CHEBI:29105"/>
    </ligand>
</feature>
<organism evidence="4 5">
    <name type="scientific">Pseudoclavibacter helvolus</name>
    <dbReference type="NCBI Taxonomy" id="255205"/>
    <lineage>
        <taxon>Bacteria</taxon>
        <taxon>Bacillati</taxon>
        <taxon>Actinomycetota</taxon>
        <taxon>Actinomycetes</taxon>
        <taxon>Micrococcales</taxon>
        <taxon>Microbacteriaceae</taxon>
        <taxon>Pseudoclavibacter</taxon>
    </lineage>
</organism>
<dbReference type="RefSeq" id="WP_183623648.1">
    <property type="nucleotide sequence ID" value="NZ_JACHWJ010000001.1"/>
</dbReference>
<dbReference type="GO" id="GO:0016811">
    <property type="term" value="F:hydrolase activity, acting on carbon-nitrogen (but not peptide) bonds, in linear amides"/>
    <property type="evidence" value="ECO:0007669"/>
    <property type="project" value="TreeGrafter"/>
</dbReference>
<feature type="region of interest" description="Disordered" evidence="3">
    <location>
        <begin position="271"/>
        <end position="298"/>
    </location>
</feature>
<dbReference type="InterPro" id="IPR003737">
    <property type="entry name" value="GlcNAc_PI_deacetylase-related"/>
</dbReference>
<comment type="caution">
    <text evidence="4">The sequence shown here is derived from an EMBL/GenBank/DDBJ whole genome shotgun (WGS) entry which is preliminary data.</text>
</comment>
<reference evidence="4 5" key="1">
    <citation type="submission" date="2020-08" db="EMBL/GenBank/DDBJ databases">
        <title>Sequencing the genomes of 1000 actinobacteria strains.</title>
        <authorList>
            <person name="Klenk H.-P."/>
        </authorList>
    </citation>
    <scope>NUCLEOTIDE SEQUENCE [LARGE SCALE GENOMIC DNA]</scope>
    <source>
        <strain evidence="4 5">DSM 20419</strain>
    </source>
</reference>
<keyword evidence="2" id="KW-0479">Metal-binding</keyword>
<gene>
    <name evidence="2" type="primary">mca</name>
    <name evidence="4" type="ORF">FHX72_001229</name>
</gene>
<comment type="cofactor">
    <cofactor evidence="2">
        <name>Zn(2+)</name>
        <dbReference type="ChEBI" id="CHEBI:29105"/>
    </cofactor>
    <text evidence="2">Binds 1 zinc ion per subunit.</text>
</comment>
<name>A0A7W4UNF7_9MICO</name>
<dbReference type="GO" id="GO:0010127">
    <property type="term" value="P:mycothiol-dependent detoxification"/>
    <property type="evidence" value="ECO:0007669"/>
    <property type="project" value="UniProtKB-UniRule"/>
</dbReference>
<evidence type="ECO:0000313" key="4">
    <source>
        <dbReference type="EMBL" id="MBB2957117.1"/>
    </source>
</evidence>
<feature type="binding site" evidence="2">
    <location>
        <position position="14"/>
    </location>
    <ligand>
        <name>Zn(2+)</name>
        <dbReference type="ChEBI" id="CHEBI:29105"/>
    </ligand>
</feature>
<dbReference type="NCBIfam" id="TIGR03446">
    <property type="entry name" value="mycothiol_Mca"/>
    <property type="match status" value="1"/>
</dbReference>
<proteinExistence type="inferred from homology"/>
<comment type="subunit">
    <text evidence="2">Monomer.</text>
</comment>
<dbReference type="EC" id="3.5.1.115" evidence="2"/>
<protein>
    <recommendedName>
        <fullName evidence="2">Mycothiol S-conjugate amidase</fullName>
        <ecNumber evidence="2">3.5.1.115</ecNumber>
    </recommendedName>
</protein>
<accession>A0A7W4UNF7</accession>
<comment type="function">
    <text evidence="2">A mycothiol (MSH, N-acetylcysteinyl-glucosaminyl-inositol) S-conjugate amidase, it recycles conjugated MSH to the N-acetyl cysteine conjugate (AcCys S-conjugate, a mercapturic acid) and the MSH precursor. Involved in MSH-dependent detoxification of a number of alkylating agents and antibiotics.</text>
</comment>
<dbReference type="Pfam" id="PF02585">
    <property type="entry name" value="PIG-L"/>
    <property type="match status" value="1"/>
</dbReference>
<dbReference type="PANTHER" id="PTHR12993:SF11">
    <property type="entry name" value="N-ACETYLGLUCOSAMINYL-PHOSPHATIDYLINOSITOL DE-N-ACETYLASE"/>
    <property type="match status" value="1"/>
</dbReference>
<keyword evidence="5" id="KW-1185">Reference proteome</keyword>
<dbReference type="Proteomes" id="UP000545286">
    <property type="component" value="Unassembled WGS sequence"/>
</dbReference>
<dbReference type="Gene3D" id="3.40.50.10320">
    <property type="entry name" value="LmbE-like"/>
    <property type="match status" value="1"/>
</dbReference>
<dbReference type="PANTHER" id="PTHR12993">
    <property type="entry name" value="N-ACETYLGLUCOSAMINYL-PHOSPHATIDYLINOSITOL DE-N-ACETYLASE-RELATED"/>
    <property type="match status" value="1"/>
</dbReference>
<dbReference type="EMBL" id="JACHWJ010000001">
    <property type="protein sequence ID" value="MBB2957117.1"/>
    <property type="molecule type" value="Genomic_DNA"/>
</dbReference>
<keyword evidence="2 4" id="KW-0378">Hydrolase</keyword>
<dbReference type="GO" id="GO:0008270">
    <property type="term" value="F:zinc ion binding"/>
    <property type="evidence" value="ECO:0007669"/>
    <property type="project" value="UniProtKB-UniRule"/>
</dbReference>
<feature type="compositionally biased region" description="Basic and acidic residues" evidence="3">
    <location>
        <begin position="283"/>
        <end position="292"/>
    </location>
</feature>
<dbReference type="InterPro" id="IPR017811">
    <property type="entry name" value="Mca"/>
</dbReference>
<feature type="binding site" evidence="2">
    <location>
        <position position="140"/>
    </location>
    <ligand>
        <name>Zn(2+)</name>
        <dbReference type="ChEBI" id="CHEBI:29105"/>
    </ligand>
</feature>
<sequence>MTLRLLAVHAHPDDESSKGAATYASYRAAGAEVMVVSCTGGEAGDILNPGLESVYHAQRDLAGLRRVEMAAAQEILGVEHRWLGYVDSGMASEDGSLPVNSFASIPVDISSRPLLRIVREFRPHVLVTYDENGGYPHPDHIRSHDVSMRVWRESGLATHPELGAPWRISKLYYDRTMNGRRADSLLQHIKALDPESPLLERLEQMLAWMRDKPSNVTTQIQIDKFFDARDSALRSHASQVAPDSGFFAIPRDVEAAAYPYDDFELIDSRVDAPTPETDLFAGVDERNDDKQGSAEAGE</sequence>
<dbReference type="AlphaFoldDB" id="A0A7W4UNF7"/>
<keyword evidence="1 2" id="KW-0862">Zinc</keyword>
<comment type="catalytic activity">
    <reaction evidence="2">
        <text>mycothiol S-conjugate + H2O = an N-acetyl-L-cysteine-S-conjugate + 1D-myo-inositol 2-amino-2-deoxy-alpha-D-glucopyranoside</text>
        <dbReference type="Rhea" id="RHEA:36543"/>
        <dbReference type="ChEBI" id="CHEBI:15377"/>
        <dbReference type="ChEBI" id="CHEBI:58718"/>
        <dbReference type="ChEBI" id="CHEBI:58886"/>
        <dbReference type="ChEBI" id="CHEBI:59633"/>
        <dbReference type="EC" id="3.5.1.115"/>
    </reaction>
</comment>
<evidence type="ECO:0000256" key="2">
    <source>
        <dbReference type="HAMAP-Rule" id="MF_01482"/>
    </source>
</evidence>
<comment type="similarity">
    <text evidence="2">Belongs to the MshB deacetylase family. Mca subfamily.</text>
</comment>
<evidence type="ECO:0000256" key="1">
    <source>
        <dbReference type="ARBA" id="ARBA00022833"/>
    </source>
</evidence>
<evidence type="ECO:0000256" key="3">
    <source>
        <dbReference type="SAM" id="MobiDB-lite"/>
    </source>
</evidence>
<dbReference type="SUPFAM" id="SSF102588">
    <property type="entry name" value="LmbE-like"/>
    <property type="match status" value="1"/>
</dbReference>
<dbReference type="HAMAP" id="MF_01482">
    <property type="entry name" value="Mca"/>
    <property type="match status" value="1"/>
</dbReference>
<evidence type="ECO:0000313" key="5">
    <source>
        <dbReference type="Proteomes" id="UP000545286"/>
    </source>
</evidence>
<dbReference type="GO" id="GO:0010126">
    <property type="term" value="P:mycothiol metabolic process"/>
    <property type="evidence" value="ECO:0007669"/>
    <property type="project" value="UniProtKB-UniRule"/>
</dbReference>